<feature type="transmembrane region" description="Helical" evidence="8">
    <location>
        <begin position="218"/>
        <end position="238"/>
    </location>
</feature>
<keyword evidence="3 8" id="KW-0812">Transmembrane</keyword>
<dbReference type="Pfam" id="PF00005">
    <property type="entry name" value="ABC_tran"/>
    <property type="match status" value="1"/>
</dbReference>
<dbReference type="GO" id="GO:0005524">
    <property type="term" value="F:ATP binding"/>
    <property type="evidence" value="ECO:0007669"/>
    <property type="project" value="UniProtKB-KW"/>
</dbReference>
<feature type="transmembrane region" description="Helical" evidence="8">
    <location>
        <begin position="1079"/>
        <end position="1102"/>
    </location>
</feature>
<dbReference type="EMBL" id="LN877950">
    <property type="protein sequence ID" value="CUV05516.1"/>
    <property type="molecule type" value="Genomic_DNA"/>
</dbReference>
<feature type="transmembrane region" description="Helical" evidence="8">
    <location>
        <begin position="933"/>
        <end position="953"/>
    </location>
</feature>
<dbReference type="SUPFAM" id="SSF90123">
    <property type="entry name" value="ABC transporter transmembrane region"/>
    <property type="match status" value="2"/>
</dbReference>
<feature type="transmembrane region" description="Helical" evidence="8">
    <location>
        <begin position="859"/>
        <end position="880"/>
    </location>
</feature>
<evidence type="ECO:0000256" key="2">
    <source>
        <dbReference type="ARBA" id="ARBA00009726"/>
    </source>
</evidence>
<dbReference type="VEuPathDB" id="CryptoDB:CHUDEA4_1390"/>
<dbReference type="GO" id="GO:0016020">
    <property type="term" value="C:membrane"/>
    <property type="evidence" value="ECO:0007669"/>
    <property type="project" value="UniProtKB-SubCell"/>
</dbReference>
<keyword evidence="5" id="KW-0067">ATP-binding</keyword>
<evidence type="ECO:0000313" key="10">
    <source>
        <dbReference type="EMBL" id="CUV05516.1"/>
    </source>
</evidence>
<dbReference type="VEuPathDB" id="CryptoDB:Chro.40158"/>
<feature type="transmembrane region" description="Helical" evidence="8">
    <location>
        <begin position="100"/>
        <end position="121"/>
    </location>
</feature>
<dbReference type="SMART" id="SM00382">
    <property type="entry name" value="AAA"/>
    <property type="match status" value="1"/>
</dbReference>
<evidence type="ECO:0000256" key="7">
    <source>
        <dbReference type="ARBA" id="ARBA00023136"/>
    </source>
</evidence>
<gene>
    <name evidence="10" type="ORF">CHUDEA4_1390</name>
</gene>
<dbReference type="GO" id="GO:0016887">
    <property type="term" value="F:ATP hydrolysis activity"/>
    <property type="evidence" value="ECO:0007669"/>
    <property type="project" value="InterPro"/>
</dbReference>
<dbReference type="VEuPathDB" id="CryptoDB:ChTU502y2012_413g0075"/>
<feature type="transmembrane region" description="Helical" evidence="8">
    <location>
        <begin position="1049"/>
        <end position="1067"/>
    </location>
</feature>
<evidence type="ECO:0000259" key="9">
    <source>
        <dbReference type="PROSITE" id="PS50893"/>
    </source>
</evidence>
<evidence type="ECO:0000256" key="4">
    <source>
        <dbReference type="ARBA" id="ARBA00022741"/>
    </source>
</evidence>
<comment type="subcellular location">
    <subcellularLocation>
        <location evidence="1">Membrane</location>
        <topology evidence="1">Multi-pass membrane protein</topology>
    </subcellularLocation>
</comment>
<dbReference type="PANTHER" id="PTHR24223:SF456">
    <property type="entry name" value="MULTIDRUG RESISTANCE-ASSOCIATED PROTEIN LETHAL(2)03659"/>
    <property type="match status" value="1"/>
</dbReference>
<evidence type="ECO:0000256" key="3">
    <source>
        <dbReference type="ARBA" id="ARBA00022692"/>
    </source>
</evidence>
<feature type="domain" description="ABC transporter" evidence="9">
    <location>
        <begin position="1157"/>
        <end position="1516"/>
    </location>
</feature>
<sequence length="1522" mass="176100">MYTLLGDPFFFRINKLNVKIWESAEFDVEKLKNYVGKQYKVEVDSKRLDEKYKSCFKRNQHGIITKDIEYDHNNKQVRPESEISTWKVAWMIFSAFKSSYTILFILKISLMLTMFFLAYSLKKFKESFGIGSEYVKGVSLIINQIIEILFNVYVDYYTETLHIRVRGALTLFLMNLMLKNKRLNKKHCKSLFNDTQDFSKIQNIVSVDGEFAEYIVSYGMELITFPFSLLFLFGISNMFVDAKSIYLCIIVLIITGLISIISQWLSSSYKKYFMEAREERISCLTKSISQNDDFILTHINDTLFMNLVKKYRLKEMKFNKYRKLWFCVGEIGSHWMEILCFMAISFYCYCNQHTGSEVLSILTNSSFIIPILVKPISLIAYMIYYITEAINAVNRIKDVLSEFDPHSCVNDIDFHDLGETNMDNVEQVEIQDLCSGENIILNKGCLNIIFDYERDNPNQKVPSFFKDIASISTGQDIYNSRFLLRCKMKDSENIVSLNNNREMAKLSCYISKKSWILDNSKLEEMIICDQPFDYHLWNLVINICQLDTDIFNKSINLNDIINSKQISTGQRIRISFARSLYCKLIQSSVYRIGSSENTKSLDYSTSSLVSTGPLGRNYSVIYFIENIFDSLDRETSCRMIYSLFNKDDKLSGILSSSFGIISISPDLLNLFFFTVYLNSCKSLIFEDRYKTILEYNKTCTIKVTDISEDSKIMSQYILGIKDLIREDPCENEELLKSIIYFINNNMNENLIPETNSSISLKKENRKMGIERDLDSLISIRNSGLISNSLNYYLFHTNDKIRYKFDTKMNKTSSIKRNKSLIFVYLLLSTVPFLSFKIIEYKIINNLKKTSNILKDLAKYMHYCSVILLNFVITIFLEIYIGLKSANYIHNTILYGYLTSYSIIKIIPVSSIISHLSNDQLVIDYCITKRIGQILHQVNKIIAFIIISFVINFKDPMTCIPIGFLFLLFIYWNYLSYFINTCRTLRLLFLNSQTAISDIAHSINLGIDDIHQNQLSSYMMQRSNRKALEMVAPLYCQNMMFAWLRLRLDFLLPVALTSINVLFSILFPNSKGNEKTIPQIVIFIIGVGLTIPKITSSTVKYWVKMENELLAVTRMKLLIEAIQDDRFGENLKIDYSNSTENSSLLMTLNNVDCKHLKLRNDPFSSTINNYNNLIQYSCLRKVNLDIRVGDFIGIVGRTGSGKTSLLKVIGGIMEVYKGAKTIHRKLLTIGDDSEQIGVDDNDDDNDEAENLVKGGLLGLEDGLRKEVQEKRKYLSIFRGGRISGNNNRGRYSQYLCNKKSTETKSYNEKEDDYYRMKESSLERIKTITQVSEIDPNILLNSVRMLEFLSGIAYVPIKVDFPGNLKLIEVLDSENIRSSLEILDLLDLFGLVDKKKNLLFDQSTQDKEFLSKSCESFPLILSPVNLKILDLPISDFNFNGNQKRMLLLLRLALNSQKYRLLLLDELPNYRLTTEDGGYISVIDFILKKYFPNCSVVIATHHFEQISSINRLLIVNNNFRVFEAY</sequence>
<feature type="transmembrane region" description="Helical" evidence="8">
    <location>
        <begin position="244"/>
        <end position="265"/>
    </location>
</feature>
<feature type="transmembrane region" description="Helical" evidence="8">
    <location>
        <begin position="819"/>
        <end position="838"/>
    </location>
</feature>
<dbReference type="InterPro" id="IPR003439">
    <property type="entry name" value="ABC_transporter-like_ATP-bd"/>
</dbReference>
<evidence type="ECO:0000256" key="1">
    <source>
        <dbReference type="ARBA" id="ARBA00004141"/>
    </source>
</evidence>
<dbReference type="PANTHER" id="PTHR24223">
    <property type="entry name" value="ATP-BINDING CASSETTE SUB-FAMILY C"/>
    <property type="match status" value="1"/>
</dbReference>
<dbReference type="Gene3D" id="3.40.50.300">
    <property type="entry name" value="P-loop containing nucleotide triphosphate hydrolases"/>
    <property type="match status" value="1"/>
</dbReference>
<feature type="transmembrane region" description="Helical" evidence="8">
    <location>
        <begin position="367"/>
        <end position="387"/>
    </location>
</feature>
<evidence type="ECO:0000256" key="6">
    <source>
        <dbReference type="ARBA" id="ARBA00022989"/>
    </source>
</evidence>
<dbReference type="PROSITE" id="PS50893">
    <property type="entry name" value="ABC_TRANSPORTER_2"/>
    <property type="match status" value="1"/>
</dbReference>
<reference evidence="10" key="1">
    <citation type="submission" date="2015-08" db="EMBL/GenBank/DDBJ databases">
        <authorList>
            <person name="Babu N.S."/>
            <person name="Beckwith C.J."/>
            <person name="Beseler K.G."/>
            <person name="Brison A."/>
            <person name="Carone J.V."/>
            <person name="Caskin T.P."/>
            <person name="Diamond M."/>
            <person name="Durham M.E."/>
            <person name="Foxe J.M."/>
            <person name="Go M."/>
            <person name="Henderson B.A."/>
            <person name="Jones I.B."/>
            <person name="McGettigan J.A."/>
            <person name="Micheletti S.J."/>
            <person name="Nasrallah M.E."/>
            <person name="Ortiz D."/>
            <person name="Piller C.R."/>
            <person name="Privatt S.R."/>
            <person name="Schneider S.L."/>
            <person name="Sharp S."/>
            <person name="Smith T.C."/>
            <person name="Stanton J.D."/>
            <person name="Ullery H.E."/>
            <person name="Wilson R.J."/>
            <person name="Serrano M.G."/>
            <person name="Buck G."/>
            <person name="Lee V."/>
            <person name="Wang Y."/>
            <person name="Carvalho R."/>
            <person name="Voegtly L."/>
            <person name="Shi R."/>
            <person name="Duckworth R."/>
            <person name="Johnson A."/>
            <person name="Loviza R."/>
            <person name="Walstead R."/>
            <person name="Shah Z."/>
            <person name="Kiflezghi M."/>
            <person name="Wade K."/>
            <person name="Ball S.L."/>
            <person name="Bradley K.W."/>
            <person name="Asai D.J."/>
            <person name="Bowman C.A."/>
            <person name="Russell D.A."/>
            <person name="Pope W.H."/>
            <person name="Jacobs-Sera D."/>
            <person name="Hendrix R.W."/>
            <person name="Hatfull G.F."/>
        </authorList>
    </citation>
    <scope>NUCLEOTIDE SEQUENCE [LARGE SCALE GENOMIC DNA]</scope>
</reference>
<dbReference type="SUPFAM" id="SSF52540">
    <property type="entry name" value="P-loop containing nucleoside triphosphate hydrolases"/>
    <property type="match status" value="1"/>
</dbReference>
<keyword evidence="7 8" id="KW-0472">Membrane</keyword>
<accession>A0A0S4TDS9</accession>
<organism evidence="10">
    <name type="scientific">Cryptosporidium hominis</name>
    <dbReference type="NCBI Taxonomy" id="237895"/>
    <lineage>
        <taxon>Eukaryota</taxon>
        <taxon>Sar</taxon>
        <taxon>Alveolata</taxon>
        <taxon>Apicomplexa</taxon>
        <taxon>Conoidasida</taxon>
        <taxon>Coccidia</taxon>
        <taxon>Eucoccidiorida</taxon>
        <taxon>Eimeriorina</taxon>
        <taxon>Cryptosporidiidae</taxon>
        <taxon>Cryptosporidium</taxon>
    </lineage>
</organism>
<dbReference type="InterPro" id="IPR003593">
    <property type="entry name" value="AAA+_ATPase"/>
</dbReference>
<feature type="transmembrane region" description="Helical" evidence="8">
    <location>
        <begin position="959"/>
        <end position="978"/>
    </location>
</feature>
<dbReference type="InterPro" id="IPR050173">
    <property type="entry name" value="ABC_transporter_C-like"/>
</dbReference>
<keyword evidence="4" id="KW-0547">Nucleotide-binding</keyword>
<feature type="transmembrane region" description="Helical" evidence="8">
    <location>
        <begin position="324"/>
        <end position="347"/>
    </location>
</feature>
<dbReference type="Gene3D" id="1.20.1560.10">
    <property type="entry name" value="ABC transporter type 1, transmembrane domain"/>
    <property type="match status" value="2"/>
</dbReference>
<protein>
    <recommendedName>
        <fullName evidence="9">ABC transporter domain-containing protein</fullName>
    </recommendedName>
</protein>
<dbReference type="GO" id="GO:0042626">
    <property type="term" value="F:ATPase-coupled transmembrane transporter activity"/>
    <property type="evidence" value="ECO:0007669"/>
    <property type="project" value="TreeGrafter"/>
</dbReference>
<feature type="transmembrane region" description="Helical" evidence="8">
    <location>
        <begin position="892"/>
        <end position="912"/>
    </location>
</feature>
<dbReference type="InterPro" id="IPR036640">
    <property type="entry name" value="ABC1_TM_sf"/>
</dbReference>
<name>A0A0S4TDS9_CRYHO</name>
<dbReference type="Proteomes" id="UP000199752">
    <property type="component" value="Chromosome 4"/>
</dbReference>
<evidence type="ECO:0000256" key="5">
    <source>
        <dbReference type="ARBA" id="ARBA00022840"/>
    </source>
</evidence>
<comment type="similarity">
    <text evidence="2">Belongs to the ABC transporter superfamily. ABCC family. Conjugate transporter (TC 3.A.1.208) subfamily.</text>
</comment>
<dbReference type="InterPro" id="IPR027417">
    <property type="entry name" value="P-loop_NTPase"/>
</dbReference>
<evidence type="ECO:0000256" key="8">
    <source>
        <dbReference type="SAM" id="Phobius"/>
    </source>
</evidence>
<keyword evidence="6 8" id="KW-1133">Transmembrane helix</keyword>
<proteinExistence type="inferred from homology"/>
<dbReference type="VEuPathDB" id="CryptoDB:GY17_00003700"/>